<feature type="region of interest" description="Disordered" evidence="1">
    <location>
        <begin position="367"/>
        <end position="506"/>
    </location>
</feature>
<feature type="compositionally biased region" description="Basic and acidic residues" evidence="1">
    <location>
        <begin position="483"/>
        <end position="506"/>
    </location>
</feature>
<evidence type="ECO:0000313" key="3">
    <source>
        <dbReference type="Proteomes" id="UP000559256"/>
    </source>
</evidence>
<feature type="compositionally biased region" description="Basic and acidic residues" evidence="1">
    <location>
        <begin position="411"/>
        <end position="473"/>
    </location>
</feature>
<feature type="compositionally biased region" description="Acidic residues" evidence="1">
    <location>
        <begin position="188"/>
        <end position="203"/>
    </location>
</feature>
<comment type="caution">
    <text evidence="2">The sequence shown here is derived from an EMBL/GenBank/DDBJ whole genome shotgun (WGS) entry which is preliminary data.</text>
</comment>
<dbReference type="AlphaFoldDB" id="A0A8H5LVI5"/>
<feature type="compositionally biased region" description="Basic and acidic residues" evidence="1">
    <location>
        <begin position="223"/>
        <end position="244"/>
    </location>
</feature>
<dbReference type="OrthoDB" id="8062037at2759"/>
<accession>A0A8H5LVI5</accession>
<evidence type="ECO:0000313" key="2">
    <source>
        <dbReference type="EMBL" id="KAF5370851.1"/>
    </source>
</evidence>
<feature type="region of interest" description="Disordered" evidence="1">
    <location>
        <begin position="313"/>
        <end position="343"/>
    </location>
</feature>
<evidence type="ECO:0000256" key="1">
    <source>
        <dbReference type="SAM" id="MobiDB-lite"/>
    </source>
</evidence>
<protein>
    <submittedName>
        <fullName evidence="2">Uncharacterized protein</fullName>
    </submittedName>
</protein>
<keyword evidence="3" id="KW-1185">Reference proteome</keyword>
<feature type="compositionally biased region" description="Basic and acidic residues" evidence="1">
    <location>
        <begin position="328"/>
        <end position="343"/>
    </location>
</feature>
<sequence length="632" mass="73097">MSAPHAGSSTPRKLIGPIPGILDPSQPQRLLRFPSSRLSFASFHPLTATSSAEADFRKLSLGDEFHNAKRVVIETAPTGESYWRFVPKASRDEGVIDEGDWPRLIDLCGQLVECYQDQWDIHKLDPFYECRVRIPPALSVITYAPKPHSSPLKMGKRAVSSEHPPPPLNRRRKLDNQDGSTRHTSISLDDEDNDEDEVEEMVIDEMPPPRGRSVGASNLARKKREEISKNRQERRGKATRRVEKLNNPNESNFYFDFGSADSSPSRTQSVPPQNGDPNTKRKASHLADPLRTPDEEYVQALYDDRNPFNYHADKAKRTRTVSPTVVRRQLDAMRMRREKKKVEKREAKLFGRRQRWHEEFMREVYAEVPDMGPLPGDDYQNGVDENDVDEDVEISDSEDGPDSSMGDQEEEARRAAIAESRRKLAELEQDRPIWEAEARKRAMREKAEEEARRLQAEQRKWAEARLAEEEKQRKAAAAQAQAEAERRAKEEKAQRQQERRQRHDRWTNGAWSNQRALERYRALGDVFDTFKYSVDEPISFDEVPWPVLKKPSLSVEDIDWASVEQFFDYAKTRVKGQDYKTLLEKSHRRFHPDRWRSRNLIKTVEDELERDALEVAANTVAQAITPIWKALR</sequence>
<reference evidence="2 3" key="1">
    <citation type="journal article" date="2020" name="ISME J.">
        <title>Uncovering the hidden diversity of litter-decomposition mechanisms in mushroom-forming fungi.</title>
        <authorList>
            <person name="Floudas D."/>
            <person name="Bentzer J."/>
            <person name="Ahren D."/>
            <person name="Johansson T."/>
            <person name="Persson P."/>
            <person name="Tunlid A."/>
        </authorList>
    </citation>
    <scope>NUCLEOTIDE SEQUENCE [LARGE SCALE GENOMIC DNA]</scope>
    <source>
        <strain evidence="2 3">CBS 291.85</strain>
    </source>
</reference>
<organism evidence="2 3">
    <name type="scientific">Tetrapyrgos nigripes</name>
    <dbReference type="NCBI Taxonomy" id="182062"/>
    <lineage>
        <taxon>Eukaryota</taxon>
        <taxon>Fungi</taxon>
        <taxon>Dikarya</taxon>
        <taxon>Basidiomycota</taxon>
        <taxon>Agaricomycotina</taxon>
        <taxon>Agaricomycetes</taxon>
        <taxon>Agaricomycetidae</taxon>
        <taxon>Agaricales</taxon>
        <taxon>Marasmiineae</taxon>
        <taxon>Marasmiaceae</taxon>
        <taxon>Tetrapyrgos</taxon>
    </lineage>
</organism>
<feature type="compositionally biased region" description="Polar residues" evidence="1">
    <location>
        <begin position="260"/>
        <end position="277"/>
    </location>
</feature>
<proteinExistence type="predicted"/>
<feature type="compositionally biased region" description="Acidic residues" evidence="1">
    <location>
        <begin position="384"/>
        <end position="401"/>
    </location>
</feature>
<dbReference type="Proteomes" id="UP000559256">
    <property type="component" value="Unassembled WGS sequence"/>
</dbReference>
<gene>
    <name evidence="2" type="ORF">D9758_001797</name>
</gene>
<feature type="region of interest" description="Disordered" evidence="1">
    <location>
        <begin position="143"/>
        <end position="292"/>
    </location>
</feature>
<feature type="compositionally biased region" description="Polar residues" evidence="1">
    <location>
        <begin position="177"/>
        <end position="187"/>
    </location>
</feature>
<name>A0A8H5LVI5_9AGAR</name>
<dbReference type="EMBL" id="JAACJM010000010">
    <property type="protein sequence ID" value="KAF5370851.1"/>
    <property type="molecule type" value="Genomic_DNA"/>
</dbReference>